<proteinExistence type="predicted"/>
<feature type="chain" id="PRO_5008656493" description="Lipoprotein" evidence="2">
    <location>
        <begin position="26"/>
        <end position="313"/>
    </location>
</feature>
<evidence type="ECO:0000313" key="4">
    <source>
        <dbReference type="Proteomes" id="UP000094795"/>
    </source>
</evidence>
<feature type="compositionally biased region" description="Low complexity" evidence="1">
    <location>
        <begin position="179"/>
        <end position="197"/>
    </location>
</feature>
<organism evidence="3 4">
    <name type="scientific">Hoeflea olei</name>
    <dbReference type="NCBI Taxonomy" id="1480615"/>
    <lineage>
        <taxon>Bacteria</taxon>
        <taxon>Pseudomonadati</taxon>
        <taxon>Pseudomonadota</taxon>
        <taxon>Alphaproteobacteria</taxon>
        <taxon>Hyphomicrobiales</taxon>
        <taxon>Rhizobiaceae</taxon>
        <taxon>Hoeflea</taxon>
    </lineage>
</organism>
<sequence length="313" mass="32239">MVRSKLLSMPAARALMLFSVVLLLAACAGRPRPVEPTQPFTVTEVRVATQSMADFGFADHLQERLSATAGRATSDIGLNAILRIVVLDRAAEPAEAGMFAARTRSATLDVVLVDAETGQMLRSRLVHAAIAARGGAAADAELVEALVREIRALLGLSGTQPYPVSGSKRRVALPSTRPAASEDASLSDAAMSADPLLNGTVTPTTVDFDTAPERSLPDLSRPLLTPPSDATPQSDATGADATGAAEGQAAEVADAPVPEAKPARPLPETGPQAPQSAQMPARPETAPATEGAATGDEPCVITLDNDCADPDAR</sequence>
<feature type="signal peptide" evidence="2">
    <location>
        <begin position="1"/>
        <end position="25"/>
    </location>
</feature>
<keyword evidence="2" id="KW-0732">Signal</keyword>
<feature type="region of interest" description="Disordered" evidence="1">
    <location>
        <begin position="164"/>
        <end position="313"/>
    </location>
</feature>
<dbReference type="RefSeq" id="WP_066181185.1">
    <property type="nucleotide sequence ID" value="NZ_LQZT01000034.1"/>
</dbReference>
<dbReference type="PROSITE" id="PS51257">
    <property type="entry name" value="PROKAR_LIPOPROTEIN"/>
    <property type="match status" value="1"/>
</dbReference>
<dbReference type="AlphaFoldDB" id="A0A1C1YT05"/>
<name>A0A1C1YT05_9HYPH</name>
<accession>A0A1C1YT05</accession>
<evidence type="ECO:0000256" key="1">
    <source>
        <dbReference type="SAM" id="MobiDB-lite"/>
    </source>
</evidence>
<dbReference type="Proteomes" id="UP000094795">
    <property type="component" value="Unassembled WGS sequence"/>
</dbReference>
<feature type="compositionally biased region" description="Low complexity" evidence="1">
    <location>
        <begin position="280"/>
        <end position="295"/>
    </location>
</feature>
<keyword evidence="4" id="KW-1185">Reference proteome</keyword>
<comment type="caution">
    <text evidence="3">The sequence shown here is derived from an EMBL/GenBank/DDBJ whole genome shotgun (WGS) entry which is preliminary data.</text>
</comment>
<evidence type="ECO:0008006" key="5">
    <source>
        <dbReference type="Google" id="ProtNLM"/>
    </source>
</evidence>
<evidence type="ECO:0000256" key="2">
    <source>
        <dbReference type="SAM" id="SignalP"/>
    </source>
</evidence>
<protein>
    <recommendedName>
        <fullName evidence="5">Lipoprotein</fullName>
    </recommendedName>
</protein>
<dbReference type="EMBL" id="LQZT01000034">
    <property type="protein sequence ID" value="OCW56624.1"/>
    <property type="molecule type" value="Genomic_DNA"/>
</dbReference>
<evidence type="ECO:0000313" key="3">
    <source>
        <dbReference type="EMBL" id="OCW56624.1"/>
    </source>
</evidence>
<gene>
    <name evidence="3" type="ORF">AWJ14_16940</name>
</gene>
<feature type="compositionally biased region" description="Low complexity" evidence="1">
    <location>
        <begin position="235"/>
        <end position="260"/>
    </location>
</feature>
<dbReference type="OrthoDB" id="8114695at2"/>
<reference evidence="3 4" key="1">
    <citation type="submission" date="2015-12" db="EMBL/GenBank/DDBJ databases">
        <authorList>
            <person name="Shamseldin A."/>
            <person name="Moawad H."/>
            <person name="Abd El-Rahim W.M."/>
            <person name="Sadowsky M.J."/>
        </authorList>
    </citation>
    <scope>NUCLEOTIDE SEQUENCE [LARGE SCALE GENOMIC DNA]</scope>
    <source>
        <strain evidence="3 4">JC234</strain>
    </source>
</reference>